<dbReference type="AlphaFoldDB" id="A0A4D7ALG9"/>
<evidence type="ECO:0000313" key="1">
    <source>
        <dbReference type="EMBL" id="QCI58431.1"/>
    </source>
</evidence>
<reference evidence="2" key="1">
    <citation type="submission" date="2018-12" db="EMBL/GenBank/DDBJ databases">
        <title>Dusodibacter welbiota gen. nov., sp. nov., isolated from human faeces and emended description of the Oscillibacter genus.</title>
        <authorList>
            <person name="Le Roy T."/>
            <person name="Van der Smissen P."/>
            <person name="Delzenne N."/>
            <person name="Muccioli G."/>
            <person name="Collet J.F."/>
            <person name="Cani P.D."/>
        </authorList>
    </citation>
    <scope>NUCLEOTIDE SEQUENCE [LARGE SCALE GENOMIC DNA]</scope>
    <source>
        <strain evidence="2">J115</strain>
    </source>
</reference>
<dbReference type="GeneID" id="89523263"/>
<dbReference type="EMBL" id="CP034413">
    <property type="protein sequence ID" value="QCI58431.1"/>
    <property type="molecule type" value="Genomic_DNA"/>
</dbReference>
<accession>A0A4D7ALG9</accession>
<proteinExistence type="predicted"/>
<dbReference type="RefSeq" id="WP_136890788.1">
    <property type="nucleotide sequence ID" value="NZ_CP034413.3"/>
</dbReference>
<protein>
    <submittedName>
        <fullName evidence="1">Uncharacterized protein</fullName>
    </submittedName>
</protein>
<sequence length="429" mass="48100">MEDLIEKKDGELLQKHACDSSDYLIAVACGAVSGLVDIFLVGAPSQSVIGKWTDAQVDEAVKKFAEKSGWSPRPGKEGNVASAIGYLERQYKVNYDQRYSADVGGAFNMSTKNHHIKSLSHSPDIIGLFFSVLNQFTSTSSFVSGGKLVTIKTESFELQGNNLVSKVFCGIVNWFGHIMSDVAGSSGSRGNIGRGSGVAIPFFELFQFCNFGKFNIGQDKQDLATLAVRAFQEGYDARFGIAMSLPVLLCELLVRFIWMIKQRFYFKKPLKECIPTQSHTDLRIMLLFGHGTLCLMDGADALVRSGGNWLMFFTRMNIIAWGRFTVLVLKEICLRAGIQAPLQKQLDAYKKITASLQTYMEQLKRIDLAAFQKETAQYQPLESYIDCIEDEKSLNFFLKKNMVELGISIPWEGDFDTFMRDKSRHLIYE</sequence>
<name>A0A4D7ALG9_9FIRM</name>
<dbReference type="KEGG" id="obj:EIO64_03625"/>
<organism evidence="1 2">
    <name type="scientific">Dysosmobacter welbionis</name>
    <dbReference type="NCBI Taxonomy" id="2093857"/>
    <lineage>
        <taxon>Bacteria</taxon>
        <taxon>Bacillati</taxon>
        <taxon>Bacillota</taxon>
        <taxon>Clostridia</taxon>
        <taxon>Eubacteriales</taxon>
        <taxon>Oscillospiraceae</taxon>
        <taxon>Dysosmobacter</taxon>
    </lineage>
</organism>
<dbReference type="Proteomes" id="UP000298642">
    <property type="component" value="Chromosome"/>
</dbReference>
<gene>
    <name evidence="1" type="ORF">EIO64_03625</name>
</gene>
<evidence type="ECO:0000313" key="2">
    <source>
        <dbReference type="Proteomes" id="UP000298642"/>
    </source>
</evidence>
<keyword evidence="2" id="KW-1185">Reference proteome</keyword>